<dbReference type="STRING" id="860235.AOZ06_23230"/>
<dbReference type="GO" id="GO:0000160">
    <property type="term" value="P:phosphorelay signal transduction system"/>
    <property type="evidence" value="ECO:0007669"/>
    <property type="project" value="UniProtKB-KW"/>
</dbReference>
<evidence type="ECO:0000256" key="7">
    <source>
        <dbReference type="SAM" id="MobiDB-lite"/>
    </source>
</evidence>
<protein>
    <recommendedName>
        <fullName evidence="2">histidine kinase</fullName>
        <ecNumber evidence="2">2.7.13.3</ecNumber>
    </recommendedName>
</protein>
<evidence type="ECO:0000256" key="1">
    <source>
        <dbReference type="ARBA" id="ARBA00000085"/>
    </source>
</evidence>
<reference evidence="9 10" key="1">
    <citation type="submission" date="2015-07" db="EMBL/GenBank/DDBJ databases">
        <title>Genome sequencing of Kibdelosporangium phytohabitans.</title>
        <authorList>
            <person name="Qin S."/>
            <person name="Xing K."/>
        </authorList>
    </citation>
    <scope>NUCLEOTIDE SEQUENCE [LARGE SCALE GENOMIC DNA]</scope>
    <source>
        <strain evidence="9 10">KLBMP1111</strain>
    </source>
</reference>
<dbReference type="GO" id="GO:0004673">
    <property type="term" value="F:protein histidine kinase activity"/>
    <property type="evidence" value="ECO:0007669"/>
    <property type="project" value="UniProtKB-EC"/>
</dbReference>
<feature type="region of interest" description="Disordered" evidence="7">
    <location>
        <begin position="137"/>
        <end position="159"/>
    </location>
</feature>
<dbReference type="AlphaFoldDB" id="A0A0N7F3S3"/>
<dbReference type="SMART" id="SM00387">
    <property type="entry name" value="HATPase_c"/>
    <property type="match status" value="1"/>
</dbReference>
<dbReference type="Pfam" id="PF02518">
    <property type="entry name" value="HATPase_c"/>
    <property type="match status" value="1"/>
</dbReference>
<evidence type="ECO:0000313" key="10">
    <source>
        <dbReference type="Proteomes" id="UP000063699"/>
    </source>
</evidence>
<evidence type="ECO:0000256" key="4">
    <source>
        <dbReference type="ARBA" id="ARBA00022679"/>
    </source>
</evidence>
<evidence type="ECO:0000313" key="9">
    <source>
        <dbReference type="EMBL" id="ALG09431.1"/>
    </source>
</evidence>
<accession>A0A0N7F3S3</accession>
<sequence>MAELVDLATDQYTVETPGDVVLPELAEDCAQRFRCRTGRTITVTAADAVTTTARPQALARCVDNLLDDATKYSPGDTPVHVHIRGTRLTVRDHGRGIDPADYDTVFDRFYRADRTRATPGSGLGLAVVHDILTARHGKGHRRLPPGWRRGSRIRVPSSP</sequence>
<keyword evidence="5" id="KW-0418">Kinase</keyword>
<dbReference type="PANTHER" id="PTHR44936">
    <property type="entry name" value="SENSOR PROTEIN CREC"/>
    <property type="match status" value="1"/>
</dbReference>
<comment type="catalytic activity">
    <reaction evidence="1">
        <text>ATP + protein L-histidine = ADP + protein N-phospho-L-histidine.</text>
        <dbReference type="EC" id="2.7.13.3"/>
    </reaction>
</comment>
<dbReference type="InterPro" id="IPR005467">
    <property type="entry name" value="His_kinase_dom"/>
</dbReference>
<dbReference type="CDD" id="cd00075">
    <property type="entry name" value="HATPase"/>
    <property type="match status" value="1"/>
</dbReference>
<dbReference type="InterPro" id="IPR050980">
    <property type="entry name" value="2C_sensor_his_kinase"/>
</dbReference>
<dbReference type="Gene3D" id="3.30.565.10">
    <property type="entry name" value="Histidine kinase-like ATPase, C-terminal domain"/>
    <property type="match status" value="1"/>
</dbReference>
<evidence type="ECO:0000259" key="8">
    <source>
        <dbReference type="PROSITE" id="PS50109"/>
    </source>
</evidence>
<keyword evidence="6" id="KW-0902">Two-component regulatory system</keyword>
<dbReference type="Proteomes" id="UP000063699">
    <property type="component" value="Chromosome"/>
</dbReference>
<dbReference type="PRINTS" id="PR00344">
    <property type="entry name" value="BCTRLSENSOR"/>
</dbReference>
<evidence type="ECO:0000256" key="6">
    <source>
        <dbReference type="ARBA" id="ARBA00023012"/>
    </source>
</evidence>
<proteinExistence type="predicted"/>
<dbReference type="InterPro" id="IPR004358">
    <property type="entry name" value="Sig_transdc_His_kin-like_C"/>
</dbReference>
<dbReference type="PANTHER" id="PTHR44936:SF9">
    <property type="entry name" value="SENSOR PROTEIN CREC"/>
    <property type="match status" value="1"/>
</dbReference>
<name>A0A0N7F3S3_9PSEU</name>
<dbReference type="SUPFAM" id="SSF55874">
    <property type="entry name" value="ATPase domain of HSP90 chaperone/DNA topoisomerase II/histidine kinase"/>
    <property type="match status" value="1"/>
</dbReference>
<evidence type="ECO:0000256" key="5">
    <source>
        <dbReference type="ARBA" id="ARBA00022777"/>
    </source>
</evidence>
<gene>
    <name evidence="9" type="ORF">AOZ06_23230</name>
</gene>
<dbReference type="PROSITE" id="PS50109">
    <property type="entry name" value="HIS_KIN"/>
    <property type="match status" value="1"/>
</dbReference>
<feature type="domain" description="Histidine kinase" evidence="8">
    <location>
        <begin position="1"/>
        <end position="159"/>
    </location>
</feature>
<keyword evidence="10" id="KW-1185">Reference proteome</keyword>
<organism evidence="9 10">
    <name type="scientific">Kibdelosporangium phytohabitans</name>
    <dbReference type="NCBI Taxonomy" id="860235"/>
    <lineage>
        <taxon>Bacteria</taxon>
        <taxon>Bacillati</taxon>
        <taxon>Actinomycetota</taxon>
        <taxon>Actinomycetes</taxon>
        <taxon>Pseudonocardiales</taxon>
        <taxon>Pseudonocardiaceae</taxon>
        <taxon>Kibdelosporangium</taxon>
    </lineage>
</organism>
<keyword evidence="3" id="KW-0597">Phosphoprotein</keyword>
<dbReference type="InterPro" id="IPR036890">
    <property type="entry name" value="HATPase_C_sf"/>
</dbReference>
<dbReference type="EC" id="2.7.13.3" evidence="2"/>
<keyword evidence="4" id="KW-0808">Transferase</keyword>
<dbReference type="EMBL" id="CP012752">
    <property type="protein sequence ID" value="ALG09431.1"/>
    <property type="molecule type" value="Genomic_DNA"/>
</dbReference>
<evidence type="ECO:0000256" key="2">
    <source>
        <dbReference type="ARBA" id="ARBA00012438"/>
    </source>
</evidence>
<dbReference type="RefSeq" id="WP_054291335.1">
    <property type="nucleotide sequence ID" value="NZ_CP012752.1"/>
</dbReference>
<evidence type="ECO:0000256" key="3">
    <source>
        <dbReference type="ARBA" id="ARBA00022553"/>
    </source>
</evidence>
<dbReference type="InterPro" id="IPR003594">
    <property type="entry name" value="HATPase_dom"/>
</dbReference>
<dbReference type="KEGG" id="kphy:AOZ06_23230"/>